<keyword evidence="1" id="KW-0812">Transmembrane</keyword>
<keyword evidence="1" id="KW-1133">Transmembrane helix</keyword>
<dbReference type="RefSeq" id="WP_076646444.1">
    <property type="nucleotide sequence ID" value="NZ_FTPS01000001.1"/>
</dbReference>
<proteinExistence type="predicted"/>
<feature type="transmembrane region" description="Helical" evidence="1">
    <location>
        <begin position="37"/>
        <end position="58"/>
    </location>
</feature>
<protein>
    <submittedName>
        <fullName evidence="2">Uncharacterized protein</fullName>
    </submittedName>
</protein>
<dbReference type="Proteomes" id="UP000192455">
    <property type="component" value="Unassembled WGS sequence"/>
</dbReference>
<gene>
    <name evidence="2" type="ORF">SAMN05421849_0191</name>
</gene>
<name>A0A1R3WBE6_9RHOB</name>
<organism evidence="2 3">
    <name type="scientific">Pontibaca methylaminivorans</name>
    <dbReference type="NCBI Taxonomy" id="515897"/>
    <lineage>
        <taxon>Bacteria</taxon>
        <taxon>Pseudomonadati</taxon>
        <taxon>Pseudomonadota</taxon>
        <taxon>Alphaproteobacteria</taxon>
        <taxon>Rhodobacterales</taxon>
        <taxon>Roseobacteraceae</taxon>
        <taxon>Pontibaca</taxon>
    </lineage>
</organism>
<keyword evidence="3" id="KW-1185">Reference proteome</keyword>
<dbReference type="EMBL" id="FTPS01000001">
    <property type="protein sequence ID" value="SIT74647.1"/>
    <property type="molecule type" value="Genomic_DNA"/>
</dbReference>
<dbReference type="STRING" id="515897.SAMN05421849_0191"/>
<feature type="transmembrane region" description="Helical" evidence="1">
    <location>
        <begin position="7"/>
        <end position="31"/>
    </location>
</feature>
<evidence type="ECO:0000313" key="2">
    <source>
        <dbReference type="EMBL" id="SIT74647.1"/>
    </source>
</evidence>
<reference evidence="2 3" key="1">
    <citation type="submission" date="2017-01" db="EMBL/GenBank/DDBJ databases">
        <authorList>
            <person name="Mah S.A."/>
            <person name="Swanson W.J."/>
            <person name="Moy G.W."/>
            <person name="Vacquier V.D."/>
        </authorList>
    </citation>
    <scope>NUCLEOTIDE SEQUENCE [LARGE SCALE GENOMIC DNA]</scope>
    <source>
        <strain evidence="2 3">DSM 21219</strain>
    </source>
</reference>
<evidence type="ECO:0000256" key="1">
    <source>
        <dbReference type="SAM" id="Phobius"/>
    </source>
</evidence>
<dbReference type="AlphaFoldDB" id="A0A1R3WBE6"/>
<accession>A0A1R3WBE6</accession>
<dbReference type="PROSITE" id="PS51257">
    <property type="entry name" value="PROKAR_LIPOPROTEIN"/>
    <property type="match status" value="1"/>
</dbReference>
<evidence type="ECO:0000313" key="3">
    <source>
        <dbReference type="Proteomes" id="UP000192455"/>
    </source>
</evidence>
<sequence length="67" mass="7045">MTRNELIFSLIAVNAVGIPALAGVIAAQWAMACYAPMWLAGTTMFLAGATAAVCAIVATNRIYDRRA</sequence>
<keyword evidence="1" id="KW-0472">Membrane</keyword>